<feature type="transmembrane region" description="Helical" evidence="1">
    <location>
        <begin position="96"/>
        <end position="116"/>
    </location>
</feature>
<keyword evidence="1" id="KW-0472">Membrane</keyword>
<evidence type="ECO:0008006" key="4">
    <source>
        <dbReference type="Google" id="ProtNLM"/>
    </source>
</evidence>
<comment type="caution">
    <text evidence="2">The sequence shown here is derived from an EMBL/GenBank/DDBJ whole genome shotgun (WGS) entry which is preliminary data.</text>
</comment>
<protein>
    <recommendedName>
        <fullName evidence="4">Rod shape-determining protein MreD</fullName>
    </recommendedName>
</protein>
<dbReference type="AlphaFoldDB" id="A0A1G1ZMR9"/>
<evidence type="ECO:0000313" key="2">
    <source>
        <dbReference type="EMBL" id="OGY65851.1"/>
    </source>
</evidence>
<feature type="transmembrane region" description="Helical" evidence="1">
    <location>
        <begin position="51"/>
        <end position="84"/>
    </location>
</feature>
<sequence length="147" mass="16126">MIRLASAILLVIAAGILQNTDLLNIAGVKPNLSLAALIVLGFFINKFTDYLILILISALLIKTAAGFEISIIVFAAIPAIFYFLRRLLPWRASLNNLILIFAGTLLLYLLIDPAFISRGVGIFISEAAYNLILGAVLFWAGTYKKIW</sequence>
<gene>
    <name evidence="2" type="ORF">A3A16_02180</name>
</gene>
<accession>A0A1G1ZMR9</accession>
<keyword evidence="1" id="KW-1133">Transmembrane helix</keyword>
<organism evidence="2 3">
    <name type="scientific">Candidatus Harrisonbacteria bacterium RIFCSPLOWO2_01_FULL_44_18</name>
    <dbReference type="NCBI Taxonomy" id="1798407"/>
    <lineage>
        <taxon>Bacteria</taxon>
        <taxon>Candidatus Harrisoniibacteriota</taxon>
    </lineage>
</organism>
<dbReference type="STRING" id="1798407.A3A16_02180"/>
<feature type="transmembrane region" description="Helical" evidence="1">
    <location>
        <begin position="122"/>
        <end position="141"/>
    </location>
</feature>
<keyword evidence="1" id="KW-0812">Transmembrane</keyword>
<name>A0A1G1ZMR9_9BACT</name>
<proteinExistence type="predicted"/>
<dbReference type="EMBL" id="MHJJ01000006">
    <property type="protein sequence ID" value="OGY65851.1"/>
    <property type="molecule type" value="Genomic_DNA"/>
</dbReference>
<dbReference type="Proteomes" id="UP000177942">
    <property type="component" value="Unassembled WGS sequence"/>
</dbReference>
<evidence type="ECO:0000313" key="3">
    <source>
        <dbReference type="Proteomes" id="UP000177942"/>
    </source>
</evidence>
<evidence type="ECO:0000256" key="1">
    <source>
        <dbReference type="SAM" id="Phobius"/>
    </source>
</evidence>
<reference evidence="2 3" key="1">
    <citation type="journal article" date="2016" name="Nat. Commun.">
        <title>Thousands of microbial genomes shed light on interconnected biogeochemical processes in an aquifer system.</title>
        <authorList>
            <person name="Anantharaman K."/>
            <person name="Brown C.T."/>
            <person name="Hug L.A."/>
            <person name="Sharon I."/>
            <person name="Castelle C.J."/>
            <person name="Probst A.J."/>
            <person name="Thomas B.C."/>
            <person name="Singh A."/>
            <person name="Wilkins M.J."/>
            <person name="Karaoz U."/>
            <person name="Brodie E.L."/>
            <person name="Williams K.H."/>
            <person name="Hubbard S.S."/>
            <person name="Banfield J.F."/>
        </authorList>
    </citation>
    <scope>NUCLEOTIDE SEQUENCE [LARGE SCALE GENOMIC DNA]</scope>
</reference>